<dbReference type="InterPro" id="IPR023379">
    <property type="entry name" value="BART_dom"/>
</dbReference>
<accession>A0A061RB83</accession>
<keyword evidence="5" id="KW-0963">Cytoplasm</keyword>
<evidence type="ECO:0000256" key="10">
    <source>
        <dbReference type="SAM" id="MobiDB-lite"/>
    </source>
</evidence>
<dbReference type="PANTHER" id="PTHR21532:SF0">
    <property type="entry name" value="CILIA- AND FLAGELLA-ASSOCIATED PROTEIN 36"/>
    <property type="match status" value="1"/>
</dbReference>
<keyword evidence="7" id="KW-0969">Cilium</keyword>
<reference evidence="12" key="1">
    <citation type="submission" date="2014-05" db="EMBL/GenBank/DDBJ databases">
        <title>The transcriptome of the halophilic microalga Tetraselmis sp. GSL018 isolated from the Great Salt Lake, Utah.</title>
        <authorList>
            <person name="Jinkerson R.E."/>
            <person name="D'Adamo S."/>
            <person name="Posewitz M.C."/>
        </authorList>
    </citation>
    <scope>NUCLEOTIDE SEQUENCE</scope>
    <source>
        <strain evidence="12">GSL018</strain>
    </source>
</reference>
<dbReference type="Gene3D" id="1.20.1520.10">
    <property type="entry name" value="ADP-ribosylation factor-like 2-binding protein, domain"/>
    <property type="match status" value="1"/>
</dbReference>
<dbReference type="InterPro" id="IPR038888">
    <property type="entry name" value="CFAP36"/>
</dbReference>
<evidence type="ECO:0000256" key="7">
    <source>
        <dbReference type="ARBA" id="ARBA00023069"/>
    </source>
</evidence>
<gene>
    <name evidence="12" type="ORF">TSPGSL018_10277</name>
</gene>
<proteinExistence type="inferred from homology"/>
<feature type="compositionally biased region" description="Low complexity" evidence="10">
    <location>
        <begin position="240"/>
        <end position="279"/>
    </location>
</feature>
<dbReference type="AlphaFoldDB" id="A0A061RB83"/>
<dbReference type="GO" id="GO:0097546">
    <property type="term" value="C:ciliary base"/>
    <property type="evidence" value="ECO:0007669"/>
    <property type="project" value="TreeGrafter"/>
</dbReference>
<dbReference type="Pfam" id="PF11527">
    <property type="entry name" value="ARL2_Bind_BART"/>
    <property type="match status" value="1"/>
</dbReference>
<dbReference type="EMBL" id="GBEZ01018693">
    <property type="protein sequence ID" value="JAC67771.1"/>
    <property type="molecule type" value="Transcribed_RNA"/>
</dbReference>
<feature type="region of interest" description="Disordered" evidence="10">
    <location>
        <begin position="231"/>
        <end position="279"/>
    </location>
</feature>
<dbReference type="SMART" id="SM00726">
    <property type="entry name" value="UIM"/>
    <property type="match status" value="2"/>
</dbReference>
<evidence type="ECO:0000256" key="9">
    <source>
        <dbReference type="ARBA" id="ARBA00031593"/>
    </source>
</evidence>
<evidence type="ECO:0000256" key="1">
    <source>
        <dbReference type="ARBA" id="ARBA00004138"/>
    </source>
</evidence>
<dbReference type="InterPro" id="IPR042541">
    <property type="entry name" value="BART_sf"/>
</dbReference>
<comment type="similarity">
    <text evidence="3">Belongs to the CFAP36 family.</text>
</comment>
<evidence type="ECO:0000256" key="5">
    <source>
        <dbReference type="ARBA" id="ARBA00022490"/>
    </source>
</evidence>
<evidence type="ECO:0000313" key="12">
    <source>
        <dbReference type="EMBL" id="JAC67771.1"/>
    </source>
</evidence>
<protein>
    <recommendedName>
        <fullName evidence="4">Cilia- and flagella-associated protein 36</fullName>
    </recommendedName>
    <alternativeName>
        <fullName evidence="9">Coiled-coil domain-containing protein 104</fullName>
    </alternativeName>
</protein>
<feature type="domain" description="BART" evidence="11">
    <location>
        <begin position="5"/>
        <end position="118"/>
    </location>
</feature>
<sequence length="279" mass="31092">MASEEESWLQETIIEFLRGPLYTYPLMGFIDEKCVVFDPDEENKLEYTKIHEDFKEIVDGLISEFLEEIGVTPEQFVETVSKNLDNSKINNFVINSILTVEDFLQFKAMMVKRNIELTNQVLEMIESEHLKKAMADNLTHSDELQRLGMSEEQMLEEALRLSRETFSMPASAIDDDIAEALRKSQLDDDAEFDEAFRRAMAISLKEQNLLDLERAELEQAIALSLALEQEQRAMEHDPLAADPAPAGKASAPGASAPAAAAAPPAAAPEKSATPEPSMA</sequence>
<comment type="subcellular location">
    <subcellularLocation>
        <location evidence="1">Cell projection</location>
        <location evidence="1">Cilium</location>
    </subcellularLocation>
    <subcellularLocation>
        <location evidence="2">Cytoplasm</location>
    </subcellularLocation>
</comment>
<keyword evidence="8" id="KW-0966">Cell projection</keyword>
<dbReference type="PROSITE" id="PS50330">
    <property type="entry name" value="UIM"/>
    <property type="match status" value="1"/>
</dbReference>
<dbReference type="GO" id="GO:0005930">
    <property type="term" value="C:axoneme"/>
    <property type="evidence" value="ECO:0007669"/>
    <property type="project" value="TreeGrafter"/>
</dbReference>
<name>A0A061RB83_9CHLO</name>
<dbReference type="PANTHER" id="PTHR21532">
    <property type="entry name" value="PHOSPHODIESTERASE HL"/>
    <property type="match status" value="1"/>
</dbReference>
<organism evidence="12">
    <name type="scientific">Tetraselmis sp. GSL018</name>
    <dbReference type="NCBI Taxonomy" id="582737"/>
    <lineage>
        <taxon>Eukaryota</taxon>
        <taxon>Viridiplantae</taxon>
        <taxon>Chlorophyta</taxon>
        <taxon>core chlorophytes</taxon>
        <taxon>Chlorodendrophyceae</taxon>
        <taxon>Chlorodendrales</taxon>
        <taxon>Chlorodendraceae</taxon>
        <taxon>Tetraselmis</taxon>
    </lineage>
</organism>
<evidence type="ECO:0000256" key="3">
    <source>
        <dbReference type="ARBA" id="ARBA00007460"/>
    </source>
</evidence>
<evidence type="ECO:0000256" key="6">
    <source>
        <dbReference type="ARBA" id="ARBA00023054"/>
    </source>
</evidence>
<evidence type="ECO:0000259" key="11">
    <source>
        <dbReference type="Pfam" id="PF11527"/>
    </source>
</evidence>
<keyword evidence="6" id="KW-0175">Coiled coil</keyword>
<dbReference type="InterPro" id="IPR003903">
    <property type="entry name" value="UIM_dom"/>
</dbReference>
<feature type="non-terminal residue" evidence="12">
    <location>
        <position position="279"/>
    </location>
</feature>
<evidence type="ECO:0000256" key="8">
    <source>
        <dbReference type="ARBA" id="ARBA00023273"/>
    </source>
</evidence>
<evidence type="ECO:0000256" key="2">
    <source>
        <dbReference type="ARBA" id="ARBA00004496"/>
    </source>
</evidence>
<evidence type="ECO:0000256" key="4">
    <source>
        <dbReference type="ARBA" id="ARBA00021815"/>
    </source>
</evidence>